<name>A0A075UR82_9PSEU</name>
<dbReference type="PANTHER" id="PTHR34406:SF1">
    <property type="entry name" value="PROTEIN YCEI"/>
    <property type="match status" value="1"/>
</dbReference>
<dbReference type="Proteomes" id="UP000028492">
    <property type="component" value="Chromosome"/>
</dbReference>
<dbReference type="EMBL" id="CP008953">
    <property type="protein sequence ID" value="AIG76712.1"/>
    <property type="molecule type" value="Genomic_DNA"/>
</dbReference>
<comment type="similarity">
    <text evidence="1">Belongs to the UPF0312 family.</text>
</comment>
<dbReference type="Gene3D" id="2.40.128.110">
    <property type="entry name" value="Lipid/polyisoprenoid-binding, YceI-like"/>
    <property type="match status" value="1"/>
</dbReference>
<organism evidence="3 4">
    <name type="scientific">Amycolatopsis japonica</name>
    <dbReference type="NCBI Taxonomy" id="208439"/>
    <lineage>
        <taxon>Bacteria</taxon>
        <taxon>Bacillati</taxon>
        <taxon>Actinomycetota</taxon>
        <taxon>Actinomycetes</taxon>
        <taxon>Pseudonocardiales</taxon>
        <taxon>Pseudonocardiaceae</taxon>
        <taxon>Amycolatopsis</taxon>
        <taxon>Amycolatopsis japonica group</taxon>
    </lineage>
</organism>
<accession>A0A075UR82</accession>
<dbReference type="RefSeq" id="WP_038513542.1">
    <property type="nucleotide sequence ID" value="NZ_CP008953.1"/>
</dbReference>
<dbReference type="AlphaFoldDB" id="A0A075UR82"/>
<keyword evidence="4" id="KW-1185">Reference proteome</keyword>
<protein>
    <recommendedName>
        <fullName evidence="2">Lipid/polyisoprenoid-binding YceI-like domain-containing protein</fullName>
    </recommendedName>
</protein>
<dbReference type="SMART" id="SM00867">
    <property type="entry name" value="YceI"/>
    <property type="match status" value="1"/>
</dbReference>
<proteinExistence type="inferred from homology"/>
<gene>
    <name evidence="3" type="ORF">AJAP_19245</name>
</gene>
<dbReference type="STRING" id="208439.AJAP_19245"/>
<dbReference type="InterPro" id="IPR036761">
    <property type="entry name" value="TTHA0802/YceI-like_sf"/>
</dbReference>
<dbReference type="InterPro" id="IPR007372">
    <property type="entry name" value="Lipid/polyisoprenoid-bd_YceI"/>
</dbReference>
<dbReference type="HOGENOM" id="CLU_071003_3_0_11"/>
<dbReference type="Pfam" id="PF04264">
    <property type="entry name" value="YceI"/>
    <property type="match status" value="1"/>
</dbReference>
<evidence type="ECO:0000259" key="2">
    <source>
        <dbReference type="SMART" id="SM00867"/>
    </source>
</evidence>
<dbReference type="eggNOG" id="COG2353">
    <property type="taxonomic scope" value="Bacteria"/>
</dbReference>
<feature type="domain" description="Lipid/polyisoprenoid-binding YceI-like" evidence="2">
    <location>
        <begin position="13"/>
        <end position="177"/>
    </location>
</feature>
<dbReference type="SUPFAM" id="SSF101874">
    <property type="entry name" value="YceI-like"/>
    <property type="match status" value="1"/>
</dbReference>
<reference evidence="3 4" key="1">
    <citation type="journal article" date="2014" name="J. Biotechnol.">
        <title>Complete genome sequence of the actinobacterium Amycolatopsis japonica MG417-CF17(T) (=DSM 44213T) producing (S,S)-N,N'-ethylenediaminedisuccinic acid.</title>
        <authorList>
            <person name="Stegmann E."/>
            <person name="Albersmeier A."/>
            <person name="Spohn M."/>
            <person name="Gert H."/>
            <person name="Weber T."/>
            <person name="Wohlleben W."/>
            <person name="Kalinowski J."/>
            <person name="Ruckert C."/>
        </authorList>
    </citation>
    <scope>NUCLEOTIDE SEQUENCE [LARGE SCALE GENOMIC DNA]</scope>
    <source>
        <strain evidence="4">MG417-CF17 (DSM 44213)</strain>
    </source>
</reference>
<dbReference type="PANTHER" id="PTHR34406">
    <property type="entry name" value="PROTEIN YCEI"/>
    <property type="match status" value="1"/>
</dbReference>
<dbReference type="KEGG" id="aja:AJAP_19245"/>
<evidence type="ECO:0000313" key="3">
    <source>
        <dbReference type="EMBL" id="AIG76712.1"/>
    </source>
</evidence>
<sequence>MTTVTPLSELTGDYSLDAAGTTLAFIARHTMGSRVPGHFDEFDGSAHLDGDDPARSSVRLTIKAASIDTGNQKRDDHLRTAFFDVAGHPVITFVSTAVRHVGGSGFEVTGDLTIRSVTKPVRVAVELVDARPGADGVRTGFTGAVSLNRLRWGVNENLATRLMVGSKVTLQLTVAASRQGGSPAR</sequence>
<evidence type="ECO:0000313" key="4">
    <source>
        <dbReference type="Proteomes" id="UP000028492"/>
    </source>
</evidence>
<evidence type="ECO:0000256" key="1">
    <source>
        <dbReference type="ARBA" id="ARBA00008812"/>
    </source>
</evidence>